<evidence type="ECO:0008006" key="3">
    <source>
        <dbReference type="Google" id="ProtNLM"/>
    </source>
</evidence>
<protein>
    <recommendedName>
        <fullName evidence="3">Prealbumin-like fold domain-containing protein</fullName>
    </recommendedName>
</protein>
<gene>
    <name evidence="1" type="ORF">B0O44_10413</name>
</gene>
<sequence>MNTRSIGLVTILIPLVFQLQAQKTPKVTSPNTPFDKIAAEAMIGKDGTCTIKGFVSKKSNYMVNLVELYPCTDYFLEFLELKKKDKKGKKAIYLSDEAFSYRILTMIGADGSFEFKGLNPGKYYLQTRVVQTKVGNGEKQVGTETTTTYNGHGIQVGQGSRAIMEKTRYLYQTDENLAKIVEINANGQVINLTL</sequence>
<keyword evidence="2" id="KW-1185">Reference proteome</keyword>
<evidence type="ECO:0000313" key="1">
    <source>
        <dbReference type="EMBL" id="PYF73844.1"/>
    </source>
</evidence>
<reference evidence="1 2" key="1">
    <citation type="submission" date="2018-06" db="EMBL/GenBank/DDBJ databases">
        <title>Genomic Encyclopedia of Archaeal and Bacterial Type Strains, Phase II (KMG-II): from individual species to whole genera.</title>
        <authorList>
            <person name="Goeker M."/>
        </authorList>
    </citation>
    <scope>NUCLEOTIDE SEQUENCE [LARGE SCALE GENOMIC DNA]</scope>
    <source>
        <strain evidence="1 2">DSM 27372</strain>
    </source>
</reference>
<dbReference type="SUPFAM" id="SSF117074">
    <property type="entry name" value="Hypothetical protein PA1324"/>
    <property type="match status" value="1"/>
</dbReference>
<evidence type="ECO:0000313" key="2">
    <source>
        <dbReference type="Proteomes" id="UP000248198"/>
    </source>
</evidence>
<proteinExistence type="predicted"/>
<dbReference type="EMBL" id="QKLU01000004">
    <property type="protein sequence ID" value="PYF73844.1"/>
    <property type="molecule type" value="Genomic_DNA"/>
</dbReference>
<dbReference type="Proteomes" id="UP000248198">
    <property type="component" value="Unassembled WGS sequence"/>
</dbReference>
<comment type="caution">
    <text evidence="1">The sequence shown here is derived from an EMBL/GenBank/DDBJ whole genome shotgun (WGS) entry which is preliminary data.</text>
</comment>
<organism evidence="1 2">
    <name type="scientific">Pedobacter nutrimenti</name>
    <dbReference type="NCBI Taxonomy" id="1241337"/>
    <lineage>
        <taxon>Bacteria</taxon>
        <taxon>Pseudomonadati</taxon>
        <taxon>Bacteroidota</taxon>
        <taxon>Sphingobacteriia</taxon>
        <taxon>Sphingobacteriales</taxon>
        <taxon>Sphingobacteriaceae</taxon>
        <taxon>Pedobacter</taxon>
    </lineage>
</organism>
<dbReference type="AlphaFoldDB" id="A0A318UBU3"/>
<accession>A0A318UBU3</accession>
<name>A0A318UBU3_9SPHI</name>